<dbReference type="OrthoDB" id="1938922at2759"/>
<evidence type="ECO:0000256" key="1">
    <source>
        <dbReference type="SAM" id="MobiDB-lite"/>
    </source>
</evidence>
<protein>
    <submittedName>
        <fullName evidence="2">Histone-lysine N-methyltransferase ASHR1 isoform X3</fullName>
    </submittedName>
</protein>
<dbReference type="Proteomes" id="UP000321393">
    <property type="component" value="Unassembled WGS sequence"/>
</dbReference>
<evidence type="ECO:0000313" key="2">
    <source>
        <dbReference type="EMBL" id="KAA0034849.1"/>
    </source>
</evidence>
<dbReference type="AlphaFoldDB" id="A0A5A7T0H0"/>
<proteinExistence type="predicted"/>
<sequence length="220" mass="24963">MVQTRIKERLELIDQEIAGMKKEMSKIPAIELSLSEIAKSIDLMRLQSEKQQQLLLKLMETRKENEATSSKVADSDRNFGNGRNERRNDTDESYSDPNKFKKVEMPVFTGEGPDSWLFRAKRPKGLAEMMEVAQLVENREILRNEANLNGFSSGKNSVPASGDSKTISSYMTSDTKGNTTFPIRTITLRSSSPNENRREGTYKRLLDAEFQARKAKGLCF</sequence>
<organism evidence="2 3">
    <name type="scientific">Cucumis melo var. makuwa</name>
    <name type="common">Oriental melon</name>
    <dbReference type="NCBI Taxonomy" id="1194695"/>
    <lineage>
        <taxon>Eukaryota</taxon>
        <taxon>Viridiplantae</taxon>
        <taxon>Streptophyta</taxon>
        <taxon>Embryophyta</taxon>
        <taxon>Tracheophyta</taxon>
        <taxon>Spermatophyta</taxon>
        <taxon>Magnoliopsida</taxon>
        <taxon>eudicotyledons</taxon>
        <taxon>Gunneridae</taxon>
        <taxon>Pentapetalae</taxon>
        <taxon>rosids</taxon>
        <taxon>fabids</taxon>
        <taxon>Cucurbitales</taxon>
        <taxon>Cucurbitaceae</taxon>
        <taxon>Benincaseae</taxon>
        <taxon>Cucumis</taxon>
    </lineage>
</organism>
<reference evidence="2 3" key="1">
    <citation type="submission" date="2019-08" db="EMBL/GenBank/DDBJ databases">
        <title>Draft genome sequences of two oriental melons (Cucumis melo L. var makuwa).</title>
        <authorList>
            <person name="Kwon S.-Y."/>
        </authorList>
    </citation>
    <scope>NUCLEOTIDE SEQUENCE [LARGE SCALE GENOMIC DNA]</scope>
    <source>
        <strain evidence="3">cv. SW 3</strain>
        <tissue evidence="2">Leaf</tissue>
    </source>
</reference>
<dbReference type="EMBL" id="SSTE01020357">
    <property type="protein sequence ID" value="KAA0034849.1"/>
    <property type="molecule type" value="Genomic_DNA"/>
</dbReference>
<evidence type="ECO:0000313" key="3">
    <source>
        <dbReference type="Proteomes" id="UP000321393"/>
    </source>
</evidence>
<gene>
    <name evidence="2" type="ORF">E6C27_scaffold515G00100</name>
</gene>
<feature type="compositionally biased region" description="Basic and acidic residues" evidence="1">
    <location>
        <begin position="73"/>
        <end position="90"/>
    </location>
</feature>
<feature type="region of interest" description="Disordered" evidence="1">
    <location>
        <begin position="65"/>
        <end position="101"/>
    </location>
</feature>
<accession>A0A5A7T0H0</accession>
<name>A0A5A7T0H0_CUCMM</name>
<comment type="caution">
    <text evidence="2">The sequence shown here is derived from an EMBL/GenBank/DDBJ whole genome shotgun (WGS) entry which is preliminary data.</text>
</comment>